<feature type="domain" description="AB hydrolase-1" evidence="2">
    <location>
        <begin position="113"/>
        <end position="304"/>
    </location>
</feature>
<organism evidence="3 4">
    <name type="scientific">Roseimaritima ulvae</name>
    <dbReference type="NCBI Taxonomy" id="980254"/>
    <lineage>
        <taxon>Bacteria</taxon>
        <taxon>Pseudomonadati</taxon>
        <taxon>Planctomycetota</taxon>
        <taxon>Planctomycetia</taxon>
        <taxon>Pirellulales</taxon>
        <taxon>Pirellulaceae</taxon>
        <taxon>Roseimaritima</taxon>
    </lineage>
</organism>
<evidence type="ECO:0000313" key="3">
    <source>
        <dbReference type="EMBL" id="QEG38793.1"/>
    </source>
</evidence>
<accession>A0A5B9QXW6</accession>
<dbReference type="Proteomes" id="UP000325286">
    <property type="component" value="Chromosome"/>
</dbReference>
<dbReference type="OrthoDB" id="556502at2"/>
<dbReference type="KEGG" id="rul:UC8_07510"/>
<dbReference type="AlphaFoldDB" id="A0A5B9QXW6"/>
<keyword evidence="1" id="KW-0732">Signal</keyword>
<sequence precursor="true">MWECQANALQRLCRTLLAVTLLTLVAAAAVAAQPPGEVPADNQPAENERGATIVIGADADGRPIEIPIREDQMRDAIRGAVGLLRQTVIGLSHERMGLADEQQWAGADDPNRWVVLVHGFASGTEATKPLMEQLNQPGIRCRRFAYPNDGPIRESSLQLSRALTAVKQQFPDRKLTVIAHSMGCLVTRNMLESPELDPGNVDQFMMIAPPNHGSNLAQFPIGLEVEKLAANVRRENLRWIVESALQGAMGSAQVDLRPDSPLFDELNARSRNPRVRYTIFAGTAAPLSKAEADELKRMAEGLTGGHRVVAMVSEQLLAAAGSQEVVAGQGDGCVSIESATLAGVQDFVTLPFSHNILSRQLDSEVGRKLVQEIVSRIVL</sequence>
<dbReference type="GO" id="GO:0016787">
    <property type="term" value="F:hydrolase activity"/>
    <property type="evidence" value="ECO:0007669"/>
    <property type="project" value="UniProtKB-KW"/>
</dbReference>
<keyword evidence="3" id="KW-0378">Hydrolase</keyword>
<dbReference type="Pfam" id="PF00561">
    <property type="entry name" value="Abhydrolase_1"/>
    <property type="match status" value="1"/>
</dbReference>
<dbReference type="SUPFAM" id="SSF53474">
    <property type="entry name" value="alpha/beta-Hydrolases"/>
    <property type="match status" value="1"/>
</dbReference>
<name>A0A5B9QXW6_9BACT</name>
<protein>
    <submittedName>
        <fullName evidence="3">Alpha/beta hydrolase family protein</fullName>
    </submittedName>
</protein>
<evidence type="ECO:0000313" key="4">
    <source>
        <dbReference type="Proteomes" id="UP000325286"/>
    </source>
</evidence>
<dbReference type="InterPro" id="IPR000073">
    <property type="entry name" value="AB_hydrolase_1"/>
</dbReference>
<dbReference type="PANTHER" id="PTHR37946">
    <property type="entry name" value="SLL1969 PROTEIN"/>
    <property type="match status" value="1"/>
</dbReference>
<keyword evidence="4" id="KW-1185">Reference proteome</keyword>
<feature type="chain" id="PRO_5022875504" evidence="1">
    <location>
        <begin position="32"/>
        <end position="379"/>
    </location>
</feature>
<evidence type="ECO:0000256" key="1">
    <source>
        <dbReference type="SAM" id="SignalP"/>
    </source>
</evidence>
<feature type="signal peptide" evidence="1">
    <location>
        <begin position="1"/>
        <end position="31"/>
    </location>
</feature>
<reference evidence="3 4" key="1">
    <citation type="submission" date="2019-08" db="EMBL/GenBank/DDBJ databases">
        <title>Deep-cultivation of Planctomycetes and their phenomic and genomic characterization uncovers novel biology.</title>
        <authorList>
            <person name="Wiegand S."/>
            <person name="Jogler M."/>
            <person name="Boedeker C."/>
            <person name="Pinto D."/>
            <person name="Vollmers J."/>
            <person name="Rivas-Marin E."/>
            <person name="Kohn T."/>
            <person name="Peeters S.H."/>
            <person name="Heuer A."/>
            <person name="Rast P."/>
            <person name="Oberbeckmann S."/>
            <person name="Bunk B."/>
            <person name="Jeske O."/>
            <person name="Meyerdierks A."/>
            <person name="Storesund J.E."/>
            <person name="Kallscheuer N."/>
            <person name="Luecker S."/>
            <person name="Lage O.M."/>
            <person name="Pohl T."/>
            <person name="Merkel B.J."/>
            <person name="Hornburger P."/>
            <person name="Mueller R.-W."/>
            <person name="Bruemmer F."/>
            <person name="Labrenz M."/>
            <person name="Spormann A.M."/>
            <person name="Op den Camp H."/>
            <person name="Overmann J."/>
            <person name="Amann R."/>
            <person name="Jetten M.S.M."/>
            <person name="Mascher T."/>
            <person name="Medema M.H."/>
            <person name="Devos D.P."/>
            <person name="Kaster A.-K."/>
            <person name="Ovreas L."/>
            <person name="Rohde M."/>
            <person name="Galperin M.Y."/>
            <person name="Jogler C."/>
        </authorList>
    </citation>
    <scope>NUCLEOTIDE SEQUENCE [LARGE SCALE GENOMIC DNA]</scope>
    <source>
        <strain evidence="3 4">UC8</strain>
    </source>
</reference>
<dbReference type="PANTHER" id="PTHR37946:SF1">
    <property type="entry name" value="SLL1969 PROTEIN"/>
    <property type="match status" value="1"/>
</dbReference>
<evidence type="ECO:0000259" key="2">
    <source>
        <dbReference type="Pfam" id="PF00561"/>
    </source>
</evidence>
<gene>
    <name evidence="3" type="ORF">UC8_07510</name>
</gene>
<dbReference type="EMBL" id="CP042914">
    <property type="protein sequence ID" value="QEG38793.1"/>
    <property type="molecule type" value="Genomic_DNA"/>
</dbReference>
<dbReference type="InterPro" id="IPR029058">
    <property type="entry name" value="AB_hydrolase_fold"/>
</dbReference>
<proteinExistence type="predicted"/>
<dbReference type="Gene3D" id="3.40.50.1820">
    <property type="entry name" value="alpha/beta hydrolase"/>
    <property type="match status" value="1"/>
</dbReference>
<dbReference type="RefSeq" id="WP_068141134.1">
    <property type="nucleotide sequence ID" value="NZ_CP042914.1"/>
</dbReference>